<keyword evidence="3" id="KW-1185">Reference proteome</keyword>
<dbReference type="STRING" id="579137.Metvu_0947"/>
<dbReference type="InterPro" id="IPR001173">
    <property type="entry name" value="Glyco_trans_2-like"/>
</dbReference>
<feature type="domain" description="Glycosyltransferase 2-like" evidence="1">
    <location>
        <begin position="4"/>
        <end position="126"/>
    </location>
</feature>
<evidence type="ECO:0000313" key="3">
    <source>
        <dbReference type="Proteomes" id="UP000002063"/>
    </source>
</evidence>
<dbReference type="Pfam" id="PF00535">
    <property type="entry name" value="Glycos_transf_2"/>
    <property type="match status" value="1"/>
</dbReference>
<evidence type="ECO:0000313" key="2">
    <source>
        <dbReference type="EMBL" id="ACX72805.1"/>
    </source>
</evidence>
<evidence type="ECO:0000259" key="1">
    <source>
        <dbReference type="Pfam" id="PF00535"/>
    </source>
</evidence>
<dbReference type="RefSeq" id="WP_015733025.1">
    <property type="nucleotide sequence ID" value="NC_013407.1"/>
</dbReference>
<dbReference type="HOGENOM" id="CLU_033536_7_4_2"/>
<dbReference type="eggNOG" id="arCOG00895">
    <property type="taxonomic scope" value="Archaea"/>
</dbReference>
<reference evidence="2" key="1">
    <citation type="submission" date="2009-10" db="EMBL/GenBank/DDBJ databases">
        <title>Complete sequence of chromosome of Methanocaldococcus vulcanius M7.</title>
        <authorList>
            <consortium name="US DOE Joint Genome Institute"/>
            <person name="Lucas S."/>
            <person name="Copeland A."/>
            <person name="Lapidus A."/>
            <person name="Glavina del Rio T."/>
            <person name="Dalin E."/>
            <person name="Tice H."/>
            <person name="Bruce D."/>
            <person name="Goodwin L."/>
            <person name="Pitluck S."/>
            <person name="Lcollab F.I."/>
            <person name="Brettin T."/>
            <person name="Detter J.C."/>
            <person name="Han C."/>
            <person name="Tapia R."/>
            <person name="Kuske C.R."/>
            <person name="Schmutz J."/>
            <person name="Larimer F."/>
            <person name="Land M."/>
            <person name="Hauser L."/>
            <person name="Kyrpides N."/>
            <person name="Ovchinikova G."/>
            <person name="Sieprawska-Lupa M."/>
            <person name="Whitman W.B."/>
            <person name="Woyke T."/>
        </authorList>
    </citation>
    <scope>NUCLEOTIDE SEQUENCE [LARGE SCALE GENOMIC DNA]</scope>
    <source>
        <strain evidence="2">M7</strain>
    </source>
</reference>
<accession>C9RGV3</accession>
<dbReference type="OrthoDB" id="11098at2157"/>
<keyword evidence="2" id="KW-0808">Transferase</keyword>
<dbReference type="GO" id="GO:0016740">
    <property type="term" value="F:transferase activity"/>
    <property type="evidence" value="ECO:0007669"/>
    <property type="project" value="UniProtKB-KW"/>
</dbReference>
<gene>
    <name evidence="2" type="ordered locus">Metvu_0947</name>
</gene>
<dbReference type="Gene3D" id="3.90.550.10">
    <property type="entry name" value="Spore Coat Polysaccharide Biosynthesis Protein SpsA, Chain A"/>
    <property type="match status" value="1"/>
</dbReference>
<dbReference type="SUPFAM" id="SSF53448">
    <property type="entry name" value="Nucleotide-diphospho-sugar transferases"/>
    <property type="match status" value="1"/>
</dbReference>
<dbReference type="CDD" id="cd04179">
    <property type="entry name" value="DPM_DPG-synthase_like"/>
    <property type="match status" value="1"/>
</dbReference>
<dbReference type="Proteomes" id="UP000002063">
    <property type="component" value="Chromosome"/>
</dbReference>
<dbReference type="InterPro" id="IPR029044">
    <property type="entry name" value="Nucleotide-diphossugar_trans"/>
</dbReference>
<protein>
    <submittedName>
        <fullName evidence="2">Glycosyl transferase family 2</fullName>
    </submittedName>
</protein>
<organism evidence="2 3">
    <name type="scientific">Methanocaldococcus vulcanius (strain ATCC 700851 / DSM 12094 / M7)</name>
    <name type="common">Methanococcus vulcanius</name>
    <dbReference type="NCBI Taxonomy" id="579137"/>
    <lineage>
        <taxon>Archaea</taxon>
        <taxon>Methanobacteriati</taxon>
        <taxon>Methanobacteriota</taxon>
        <taxon>Methanomada group</taxon>
        <taxon>Methanococci</taxon>
        <taxon>Methanococcales</taxon>
        <taxon>Methanocaldococcaceae</taxon>
        <taxon>Methanocaldococcus</taxon>
    </lineage>
</organism>
<dbReference type="KEGG" id="mvu:Metvu_0947"/>
<dbReference type="PANTHER" id="PTHR48090">
    <property type="entry name" value="UNDECAPRENYL-PHOSPHATE 4-DEOXY-4-FORMAMIDO-L-ARABINOSE TRANSFERASE-RELATED"/>
    <property type="match status" value="1"/>
</dbReference>
<dbReference type="AlphaFoldDB" id="C9RGV3"/>
<proteinExistence type="predicted"/>
<dbReference type="CAZy" id="GT2">
    <property type="family name" value="Glycosyltransferase Family 2"/>
</dbReference>
<dbReference type="InterPro" id="IPR050256">
    <property type="entry name" value="Glycosyltransferase_2"/>
</dbReference>
<dbReference type="GeneID" id="8513284"/>
<name>C9RGV3_METVM</name>
<sequence>MIAVIPVFNEEKNILKVLKDLEDLNIDAIVVDDGSEDNTTKLVENFSKNSKINIYLIRNEKNEGKAKAIEKGTKFALSLNKYQYVVYIDGDYQHKPKDIPKLFKKLKEKNADAVFGIRNYKHIPIHRRLSNFLASILTSLAVLIYSKRFYFFKDVQCGFRIIKSEFLKDIKFGEGYAVEHFIALQLAKKGAKIVEEYISVEYHRDAISYITPRKILEVAKHVVKFILLE</sequence>
<dbReference type="EMBL" id="CP001787">
    <property type="protein sequence ID" value="ACX72805.1"/>
    <property type="molecule type" value="Genomic_DNA"/>
</dbReference>